<feature type="region of interest" description="Disordered" evidence="2">
    <location>
        <begin position="1921"/>
        <end position="1947"/>
    </location>
</feature>
<dbReference type="InterPro" id="IPR015943">
    <property type="entry name" value="WD40/YVTN_repeat-like_dom_sf"/>
</dbReference>
<keyword evidence="5" id="KW-1185">Reference proteome</keyword>
<organism evidence="4 5">
    <name type="scientific">Paralvinella palmiformis</name>
    <dbReference type="NCBI Taxonomy" id="53620"/>
    <lineage>
        <taxon>Eukaryota</taxon>
        <taxon>Metazoa</taxon>
        <taxon>Spiralia</taxon>
        <taxon>Lophotrochozoa</taxon>
        <taxon>Annelida</taxon>
        <taxon>Polychaeta</taxon>
        <taxon>Sedentaria</taxon>
        <taxon>Canalipalpata</taxon>
        <taxon>Terebellida</taxon>
        <taxon>Terebelliformia</taxon>
        <taxon>Alvinellidae</taxon>
        <taxon>Paralvinella</taxon>
    </lineage>
</organism>
<dbReference type="InterPro" id="IPR001680">
    <property type="entry name" value="WD40_rpt"/>
</dbReference>
<dbReference type="Pfam" id="PF00400">
    <property type="entry name" value="WD40"/>
    <property type="match status" value="1"/>
</dbReference>
<keyword evidence="1" id="KW-0853">WD repeat</keyword>
<feature type="region of interest" description="Disordered" evidence="2">
    <location>
        <begin position="1824"/>
        <end position="1878"/>
    </location>
</feature>
<dbReference type="FunFam" id="2.130.10.10:FF:000651">
    <property type="entry name" value="RaBConnectin related"/>
    <property type="match status" value="1"/>
</dbReference>
<feature type="repeat" description="WD" evidence="1">
    <location>
        <begin position="2775"/>
        <end position="2816"/>
    </location>
</feature>
<accession>A0AAD9J6H5</accession>
<feature type="region of interest" description="Disordered" evidence="2">
    <location>
        <begin position="776"/>
        <end position="800"/>
    </location>
</feature>
<dbReference type="GO" id="GO:0043291">
    <property type="term" value="C:RAVE complex"/>
    <property type="evidence" value="ECO:0007669"/>
    <property type="project" value="TreeGrafter"/>
</dbReference>
<dbReference type="PROSITE" id="PS50082">
    <property type="entry name" value="WD_REPEATS_2"/>
    <property type="match status" value="1"/>
</dbReference>
<dbReference type="InterPro" id="IPR052208">
    <property type="entry name" value="DmX-like/RAVE_component"/>
</dbReference>
<dbReference type="SMART" id="SM00320">
    <property type="entry name" value="WD40"/>
    <property type="match status" value="8"/>
</dbReference>
<feature type="domain" description="RAVE complex protein Rav1 C-terminal" evidence="3">
    <location>
        <begin position="1444"/>
        <end position="1741"/>
    </location>
</feature>
<proteinExistence type="predicted"/>
<feature type="compositionally biased region" description="Low complexity" evidence="2">
    <location>
        <begin position="2583"/>
        <end position="2594"/>
    </location>
</feature>
<comment type="caution">
    <text evidence="4">The sequence shown here is derived from an EMBL/GenBank/DDBJ whole genome shotgun (WGS) entry which is preliminary data.</text>
</comment>
<dbReference type="PANTHER" id="PTHR13950">
    <property type="entry name" value="RABCONNECTIN-RELATED"/>
    <property type="match status" value="1"/>
</dbReference>
<evidence type="ECO:0000259" key="3">
    <source>
        <dbReference type="Pfam" id="PF12234"/>
    </source>
</evidence>
<feature type="region of interest" description="Disordered" evidence="2">
    <location>
        <begin position="2575"/>
        <end position="2594"/>
    </location>
</feature>
<feature type="region of interest" description="Disordered" evidence="2">
    <location>
        <begin position="322"/>
        <end position="406"/>
    </location>
</feature>
<dbReference type="PROSITE" id="PS50294">
    <property type="entry name" value="WD_REPEATS_REGION"/>
    <property type="match status" value="1"/>
</dbReference>
<protein>
    <recommendedName>
        <fullName evidence="3">RAVE complex protein Rav1 C-terminal domain-containing protein</fullName>
    </recommendedName>
</protein>
<dbReference type="InterPro" id="IPR036322">
    <property type="entry name" value="WD40_repeat_dom_sf"/>
</dbReference>
<evidence type="ECO:0000313" key="4">
    <source>
        <dbReference type="EMBL" id="KAK2146931.1"/>
    </source>
</evidence>
<dbReference type="Proteomes" id="UP001208570">
    <property type="component" value="Unassembled WGS sequence"/>
</dbReference>
<name>A0AAD9J6H5_9ANNE</name>
<sequence length="2877" mass="320604">MTTTRWCSTNNVKIFVDDGKPLLSHLTDRRFVYLSRRRCYIMTVFTSLVVSGSKLLTAGDQIQLWQSPDQTAAQEDDAGVEFFLEEHDDVLEWSCIWRCQTSIPVTLIRFSPDVQLPLTHADSLSPKKEEFNYSYVYVAHPRSVTGFTWRKTSRYMPRGSVANMLITSCRDNICRIWCETILPEDGLVDVYQLDPSAAQNPMYHTQRHKKRFMHRLHHIRHMVHKRKHSNVTGTGHVGLSETSSLPSSLSVHDFHKFGIHPNSVAPGFHFHLAGSINADVDIPLLPALGTTESASDPNFVVHWLNNKEFHFTQEAEKIIREMTRKSQTQEDTDSSTDPGDTHTETENEDVTETCSADMLPTQAQNQSKQSAEPVKKKRSFLRKSHSLMSTESERSTQSTTSVVTQSSDDHKIETLLRDWHQSADMLFSVHPIDGSFLVWLVDWLDEPSPGSFRQVQISFSSRIPQAIPFGDALSMSPDLLLYCNYNQLHYKDILKEAGSSLHGKNTASDLPKTNSATCHPVLPLLVTTSHHNIPDLVEEDDECIITNKNSNVGKRSPEPFHDDFCSELILWKVDPVGWLSKSGGVTELARINCPHVSAFTSVSWLPTLLPCSTLGTLSNSPSALFVASDGISLRVYQAVLDARALLAEITGQRRKQRINLSCSNSSTSSGLMLNTPSSPTPTRESFNVVSLQSSSRPGAIIELDAINDAKQLIHVFQEQLICGSRLQTSSENKEQMADIQNSKIFEECFFLVVLERLLEKDSGPLYTADVDFYQDSDGETPMSSRGNTPEPPGESQNTQSCSHISIHSQKVCTQTLDLADGVSVIWATVTAGHLSSSSIYPACCAPYLISTACSDGRVRFWTCKMVMSSDGTRDTEKYVWSEWEVMVGKTKHSSVRIPDPKIEIDLARIYDDHGSGCHDNDENGGYQHTSSQVILSPTHMTPAIVKTVNIPSITTVKSVKSLMSQKTSRSDVLKPRHLVQLDWVSMEDGSHILTVGVGSKILLYAAVSSEILHATVKGTHNTKNSNPPHSILQKSKSMTVQNFVDEIRWMRIRSMDLQSADGLPPLPVHISWVRDGILVVSMDNEMHVYTQWRGPGEESESGHEEPDMDQLDCRVLTEQSLQKVSSSSSLNLSVSKSFKISQSMSNIKLDASISNLSLLVGKNHKERERKRDVSTASATANRAVLQQSDSMVAAFLLTQDYGLFEAARLANPVLPQYHPRQLIELLNFGKIRRVKAILAHLVHCIAGGGCPHKEDENQQRQRALTRGMTMTVPSGTDGVTIPEESSPDYIEITSIPPLPLYALIAADKDLSFTGVDPGKATTDPDVDDQNYDDLFDYGESGDNDEGDPFDGDEFGSPSPKSGERRRSMSQHLHSKYAFGPVQSRLLAGHLTHTHLPGLSSLDQMYLLALADTMANTKLDFSDKNAPDVSHKTGSDHGLSQPVSTETIDDCGLRYMLAARHHIYLLNTLALRQRITLQMEGLQPAHYIWAFHSEATEELLNLLPNMQKGEPTWAEMKQFGCGWWLKNVTLLRKCTEKLAKAAFKVRKDPLDAALFYLAMKKKTLVWGLFRSVDDTKMMTFFKNNFTEDRWRRAALKNAYALLGRQRFQHAAAFFLLGGAVRDAIEVCLKQMDDLQLAIILARLYESELDDSMPVNLKRILYEDCLGCDKSGQDYDSTKAHPDPFIRSMAYWLVKDYSAALGTLLETNVGSSRQEESSDKEMESYSANPSVFNFYNYLRTHPLLVRQHLAKSAADKGRSLFLSGFSKMNVPKAGDMSITYVDQITPIERRLYFTTAHAHFKSGCPALALEVLSKVPDVIDTENDITQSHSVESVTPKSPKDSGTLDLNTSHTQMANNVDWSRPVSNNVQNETADSFDWSKPLATQKADEFDWSKPISTDPINLTNELDWSEPVSSLTKENANNMMSDNEAGSGKEQLQQGDSNSSETPKLHGDIMAHQLKFIACLKIMMEELSTLATGFEVDGGQLRYQLYIWLEKEVEVLKQISNYGSNIRDVAEPASSSSSVAPPKSDSAGQDQTTGVSTNGTSSKPTLHEIILAEKLDFEAKLHRMAKRKKWLKQNQQLLRTLLSYSVLHGSSGGGLASVRMELMLLLQELQQEKTQQQLLSPLPFPTTLPLDVLHTVVDMQKAPAAGYKLNCVFALRNLSAALSACIYQCLCDSDSFVVQLSDHTDVGMEGFTRNHDDDAPKLMILLCESLIAVYMSLLIHALTMYDANLLYRLINHPFTEKIAQTPKDDVSKQRMKLHMKVLGPSGSSQHLREHKLTYKEKFLPPQLSMISYFMAKVELIHQLSSSSSFSHIILIVIFIISELGQMEHLDPNSYSWCLMRYAIVKYVRYTLVQFLPQIGMELPELPQSSPLVQDVLKTMEQWESELKAKLELFNGPPEDYIPGCYLDSMTNGPTITKYKPMLEPINTPFLSSHYSALPAKRLWHYLIHQRYLQEVFIRYIFKKRRPISEDDSQNMRKDTGDSAMRLCPEPVKVMHKDLDIISAFCVNQANLNSVAIATPKEIIEMDITGVLYPPSWLDDDTEYDIENIRLPSPSRLEPEEFLVVSTPADKNIGGGGNSGSGLPPSAPGAVPAPSGLHMAQTGRGGFVMSARKIFTNVVMTMSGMILNNQCISVARQSGAFPKVNKVLFNAQGNKFGVADGEGSVCLWQVGLGVNMSKPYLSLKCHNKMTCDFVFVGSSSLLATAGQSSESRNVCLWDTLLPQRTSLIQAFQCHPDGCPAMLYAPQHQTLITSGKKGEICIFDIRQRQLRQTFQAHDSAIKTMALDPTEEYFITGAVDGDIKVWGLTVHNLVYSFPGEHCKGSIFQSTGVGVSQVYLSPQNHLFSCGADGSVKVRQLPQRDLIVHSLTSSTLSST</sequence>
<dbReference type="GO" id="GO:0007035">
    <property type="term" value="P:vacuolar acidification"/>
    <property type="evidence" value="ECO:0007669"/>
    <property type="project" value="TreeGrafter"/>
</dbReference>
<evidence type="ECO:0000313" key="5">
    <source>
        <dbReference type="Proteomes" id="UP001208570"/>
    </source>
</evidence>
<feature type="compositionally biased region" description="Polar residues" evidence="2">
    <location>
        <begin position="2031"/>
        <end position="2044"/>
    </location>
</feature>
<reference evidence="4" key="1">
    <citation type="journal article" date="2023" name="Mol. Biol. Evol.">
        <title>Third-Generation Sequencing Reveals the Adaptive Role of the Epigenome in Three Deep-Sea Polychaetes.</title>
        <authorList>
            <person name="Perez M."/>
            <person name="Aroh O."/>
            <person name="Sun Y."/>
            <person name="Lan Y."/>
            <person name="Juniper S.K."/>
            <person name="Young C.R."/>
            <person name="Angers B."/>
            <person name="Qian P.Y."/>
        </authorList>
    </citation>
    <scope>NUCLEOTIDE SEQUENCE</scope>
    <source>
        <strain evidence="4">P08H-3</strain>
    </source>
</reference>
<feature type="compositionally biased region" description="Basic residues" evidence="2">
    <location>
        <begin position="375"/>
        <end position="385"/>
    </location>
</feature>
<gene>
    <name evidence="4" type="ORF">LSH36_578g01055</name>
</gene>
<feature type="compositionally biased region" description="Polar residues" evidence="2">
    <location>
        <begin position="1824"/>
        <end position="1834"/>
    </location>
</feature>
<feature type="compositionally biased region" description="Polar residues" evidence="2">
    <location>
        <begin position="361"/>
        <end position="370"/>
    </location>
</feature>
<dbReference type="InterPro" id="IPR022033">
    <property type="entry name" value="Rav1p_C"/>
</dbReference>
<evidence type="ECO:0000256" key="1">
    <source>
        <dbReference type="PROSITE-ProRule" id="PRU00221"/>
    </source>
</evidence>
<feature type="compositionally biased region" description="Low complexity" evidence="2">
    <location>
        <begin position="2015"/>
        <end position="2030"/>
    </location>
</feature>
<feature type="compositionally biased region" description="Low complexity" evidence="2">
    <location>
        <begin position="395"/>
        <end position="406"/>
    </location>
</feature>
<dbReference type="EMBL" id="JAODUP010000578">
    <property type="protein sequence ID" value="KAK2146931.1"/>
    <property type="molecule type" value="Genomic_DNA"/>
</dbReference>
<dbReference type="Pfam" id="PF12234">
    <property type="entry name" value="Rav1p_C"/>
    <property type="match status" value="1"/>
</dbReference>
<feature type="region of interest" description="Disordered" evidence="2">
    <location>
        <begin position="2015"/>
        <end position="2044"/>
    </location>
</feature>
<evidence type="ECO:0000256" key="2">
    <source>
        <dbReference type="SAM" id="MobiDB-lite"/>
    </source>
</evidence>
<feature type="compositionally biased region" description="Polar residues" evidence="2">
    <location>
        <begin position="1933"/>
        <end position="1945"/>
    </location>
</feature>
<dbReference type="Gene3D" id="2.130.10.10">
    <property type="entry name" value="YVTN repeat-like/Quinoprotein amine dehydrogenase"/>
    <property type="match status" value="1"/>
</dbReference>
<feature type="region of interest" description="Disordered" evidence="2">
    <location>
        <begin position="1315"/>
        <end position="1370"/>
    </location>
</feature>
<feature type="compositionally biased region" description="Polar residues" evidence="2">
    <location>
        <begin position="1843"/>
        <end position="1871"/>
    </location>
</feature>
<dbReference type="PANTHER" id="PTHR13950:SF9">
    <property type="entry name" value="RABCONNECTIN-3A"/>
    <property type="match status" value="1"/>
</dbReference>
<dbReference type="SUPFAM" id="SSF50978">
    <property type="entry name" value="WD40 repeat-like"/>
    <property type="match status" value="2"/>
</dbReference>
<feature type="compositionally biased region" description="Acidic residues" evidence="2">
    <location>
        <begin position="1324"/>
        <end position="1353"/>
    </location>
</feature>